<evidence type="ECO:0000256" key="1">
    <source>
        <dbReference type="ARBA" id="ARBA00004651"/>
    </source>
</evidence>
<keyword evidence="6 7" id="KW-0472">Membrane</keyword>
<dbReference type="CDD" id="cd06173">
    <property type="entry name" value="MFS_MefA_like"/>
    <property type="match status" value="1"/>
</dbReference>
<dbReference type="SUPFAM" id="SSF103473">
    <property type="entry name" value="MFS general substrate transporter"/>
    <property type="match status" value="1"/>
</dbReference>
<feature type="transmembrane region" description="Helical" evidence="7">
    <location>
        <begin position="74"/>
        <end position="97"/>
    </location>
</feature>
<proteinExistence type="predicted"/>
<name>A0AB39BNB7_9BACI</name>
<dbReference type="GO" id="GO:0005886">
    <property type="term" value="C:plasma membrane"/>
    <property type="evidence" value="ECO:0007669"/>
    <property type="project" value="UniProtKB-SubCell"/>
</dbReference>
<dbReference type="Gene3D" id="1.20.1250.20">
    <property type="entry name" value="MFS general substrate transporter like domains"/>
    <property type="match status" value="1"/>
</dbReference>
<evidence type="ECO:0000256" key="3">
    <source>
        <dbReference type="ARBA" id="ARBA00022475"/>
    </source>
</evidence>
<evidence type="ECO:0000256" key="6">
    <source>
        <dbReference type="ARBA" id="ARBA00023136"/>
    </source>
</evidence>
<dbReference type="PROSITE" id="PS50850">
    <property type="entry name" value="MFS"/>
    <property type="match status" value="1"/>
</dbReference>
<keyword evidence="9" id="KW-0614">Plasmid</keyword>
<evidence type="ECO:0000256" key="2">
    <source>
        <dbReference type="ARBA" id="ARBA00022448"/>
    </source>
</evidence>
<dbReference type="InterPro" id="IPR011701">
    <property type="entry name" value="MFS"/>
</dbReference>
<evidence type="ECO:0000313" key="9">
    <source>
        <dbReference type="EMBL" id="XDI35025.1"/>
    </source>
</evidence>
<evidence type="ECO:0000256" key="7">
    <source>
        <dbReference type="SAM" id="Phobius"/>
    </source>
</evidence>
<feature type="transmembrane region" description="Helical" evidence="7">
    <location>
        <begin position="305"/>
        <end position="322"/>
    </location>
</feature>
<feature type="transmembrane region" description="Helical" evidence="7">
    <location>
        <begin position="370"/>
        <end position="391"/>
    </location>
</feature>
<protein>
    <submittedName>
        <fullName evidence="9">MFS transporter</fullName>
    </submittedName>
</protein>
<feature type="transmembrane region" description="Helical" evidence="7">
    <location>
        <begin position="217"/>
        <end position="240"/>
    </location>
</feature>
<comment type="subcellular location">
    <subcellularLocation>
        <location evidence="1">Cell membrane</location>
        <topology evidence="1">Multi-pass membrane protein</topology>
    </subcellularLocation>
</comment>
<geneLocation type="plasmid" evidence="9">
    <name>unnamed</name>
</geneLocation>
<feature type="transmembrane region" description="Helical" evidence="7">
    <location>
        <begin position="283"/>
        <end position="299"/>
    </location>
</feature>
<keyword evidence="4 7" id="KW-0812">Transmembrane</keyword>
<feature type="domain" description="Major facilitator superfamily (MFS) profile" evidence="8">
    <location>
        <begin position="215"/>
        <end position="409"/>
    </location>
</feature>
<feature type="transmembrane region" description="Helical" evidence="7">
    <location>
        <begin position="252"/>
        <end position="271"/>
    </location>
</feature>
<feature type="transmembrane region" description="Helical" evidence="7">
    <location>
        <begin position="12"/>
        <end position="36"/>
    </location>
</feature>
<dbReference type="PANTHER" id="PTHR23513">
    <property type="entry name" value="INTEGRAL MEMBRANE EFFLUX PROTEIN-RELATED"/>
    <property type="match status" value="1"/>
</dbReference>
<dbReference type="AlphaFoldDB" id="A0AB39BNB7"/>
<keyword evidence="3" id="KW-1003">Cell membrane</keyword>
<gene>
    <name evidence="9" type="ORF">AB3N04_00685</name>
</gene>
<sequence>MKRLLSNKDFVIIALGLGSSGLGNTFSVFIMSWLLFDLTGSIFSMGSLWFVYVTSMIICHIISGPFLDKYNKKYIMIFSEWTKAIIFLLPLIALLTGNLTQEILYLVVILLGFIEPVFRPSCMSYIPTILEKKLLLKANSILESIVQIMMVIGPSLGGILIGIFDVEIVITTLIVILILSGLFLTAIPNEKKSVISHKSSWLTDFKEGVSFFKDNKLFLWLAGLIFFVNIGAGATQPLLLPFVLNELNGSSFQYGIMSSGVAFGMLFGSLILSNFKRINNLKLFMLGSLALSGVFLMMIGVMNSFYLAFICIVLYGLFIVIFNINNTTLYQLKVPENIRGRVFLARGLLARIGIPVGAIVGSIIAEFLGFKLLFLILGLITIIPCAVAWNLPQFNSLNTASTKDHYKGA</sequence>
<dbReference type="EMBL" id="CP162550">
    <property type="protein sequence ID" value="XDI35025.1"/>
    <property type="molecule type" value="Genomic_DNA"/>
</dbReference>
<dbReference type="GO" id="GO:0022857">
    <property type="term" value="F:transmembrane transporter activity"/>
    <property type="evidence" value="ECO:0007669"/>
    <property type="project" value="InterPro"/>
</dbReference>
<organism evidence="9">
    <name type="scientific">Alkalihalophilus sp. As8PL</name>
    <dbReference type="NCBI Taxonomy" id="3237103"/>
    <lineage>
        <taxon>Bacteria</taxon>
        <taxon>Bacillati</taxon>
        <taxon>Bacillota</taxon>
        <taxon>Bacilli</taxon>
        <taxon>Bacillales</taxon>
        <taxon>Bacillaceae</taxon>
        <taxon>Alkalihalophilus</taxon>
    </lineage>
</organism>
<feature type="transmembrane region" description="Helical" evidence="7">
    <location>
        <begin position="103"/>
        <end position="120"/>
    </location>
</feature>
<feature type="transmembrane region" description="Helical" evidence="7">
    <location>
        <begin position="141"/>
        <end position="162"/>
    </location>
</feature>
<dbReference type="InterPro" id="IPR036259">
    <property type="entry name" value="MFS_trans_sf"/>
</dbReference>
<dbReference type="PANTHER" id="PTHR23513:SF6">
    <property type="entry name" value="MAJOR FACILITATOR SUPERFAMILY ASSOCIATED DOMAIN-CONTAINING PROTEIN"/>
    <property type="match status" value="1"/>
</dbReference>
<feature type="transmembrane region" description="Helical" evidence="7">
    <location>
        <begin position="343"/>
        <end position="364"/>
    </location>
</feature>
<keyword evidence="5 7" id="KW-1133">Transmembrane helix</keyword>
<dbReference type="InterPro" id="IPR020846">
    <property type="entry name" value="MFS_dom"/>
</dbReference>
<keyword evidence="2" id="KW-0813">Transport</keyword>
<evidence type="ECO:0000256" key="4">
    <source>
        <dbReference type="ARBA" id="ARBA00022692"/>
    </source>
</evidence>
<reference evidence="9" key="1">
    <citation type="submission" date="2024-07" db="EMBL/GenBank/DDBJ databases">
        <title>Identification and characteristics of an arsenic-resistant bacterial isolate, which belongs to a novel species.</title>
        <authorList>
            <person name="Juszczyk A."/>
            <person name="Kowalczyk A."/>
            <person name="Was K."/>
            <person name="Kosowicz W."/>
            <person name="Budzyn A."/>
            <person name="Latowski D."/>
        </authorList>
    </citation>
    <scope>NUCLEOTIDE SEQUENCE</scope>
    <source>
        <strain evidence="9">As8PL</strain>
        <plasmid evidence="9">unnamed</plasmid>
    </source>
</reference>
<feature type="transmembrane region" description="Helical" evidence="7">
    <location>
        <begin position="42"/>
        <end position="62"/>
    </location>
</feature>
<dbReference type="RefSeq" id="WP_368502642.1">
    <property type="nucleotide sequence ID" value="NZ_CP162550.1"/>
</dbReference>
<feature type="transmembrane region" description="Helical" evidence="7">
    <location>
        <begin position="168"/>
        <end position="187"/>
    </location>
</feature>
<accession>A0AB39BNB7</accession>
<evidence type="ECO:0000259" key="8">
    <source>
        <dbReference type="PROSITE" id="PS50850"/>
    </source>
</evidence>
<evidence type="ECO:0000256" key="5">
    <source>
        <dbReference type="ARBA" id="ARBA00022989"/>
    </source>
</evidence>
<dbReference type="Pfam" id="PF07690">
    <property type="entry name" value="MFS_1"/>
    <property type="match status" value="1"/>
</dbReference>